<dbReference type="InterPro" id="IPR013922">
    <property type="entry name" value="Cyclin_PHO80-like"/>
</dbReference>
<dbReference type="EMBL" id="LUGH01000502">
    <property type="protein sequence ID" value="OBZ84507.1"/>
    <property type="molecule type" value="Genomic_DNA"/>
</dbReference>
<feature type="domain" description="Cyclin N-terminal" evidence="1">
    <location>
        <begin position="50"/>
        <end position="157"/>
    </location>
</feature>
<name>A0A1C7N639_9FUNG</name>
<comment type="caution">
    <text evidence="2">The sequence shown here is derived from an EMBL/GenBank/DDBJ whole genome shotgun (WGS) entry which is preliminary data.</text>
</comment>
<dbReference type="PANTHER" id="PTHR15615:SF108">
    <property type="entry name" value="PROTEIN CNPPD1"/>
    <property type="match status" value="1"/>
</dbReference>
<sequence length="180" mass="21025">MIEVSTLNTDVDFHSGLSHNLSLRVRHGTDHLILYTAYNVKSLLECSRERTSYQQRLLPTLSVFVRHLFHHCQLTPTLLVVTLIYLQRLKEGLPRHSKGEFDTPYKIFIAAVVLATKFIEDKSTITQSIYRFISPLYKARDINEMERSFLGVVKYNLFVDLSEVHEFVKNHKDLLEFDLQ</sequence>
<keyword evidence="3" id="KW-1185">Reference proteome</keyword>
<dbReference type="AlphaFoldDB" id="A0A1C7N639"/>
<dbReference type="Pfam" id="PF00134">
    <property type="entry name" value="Cyclin_N"/>
    <property type="match status" value="1"/>
</dbReference>
<evidence type="ECO:0000259" key="1">
    <source>
        <dbReference type="Pfam" id="PF00134"/>
    </source>
</evidence>
<organism evidence="2 3">
    <name type="scientific">Choanephora cucurbitarum</name>
    <dbReference type="NCBI Taxonomy" id="101091"/>
    <lineage>
        <taxon>Eukaryota</taxon>
        <taxon>Fungi</taxon>
        <taxon>Fungi incertae sedis</taxon>
        <taxon>Mucoromycota</taxon>
        <taxon>Mucoromycotina</taxon>
        <taxon>Mucoromycetes</taxon>
        <taxon>Mucorales</taxon>
        <taxon>Mucorineae</taxon>
        <taxon>Choanephoraceae</taxon>
        <taxon>Choanephoroideae</taxon>
        <taxon>Choanephora</taxon>
    </lineage>
</organism>
<dbReference type="PANTHER" id="PTHR15615">
    <property type="match status" value="1"/>
</dbReference>
<dbReference type="STRING" id="101091.A0A1C7N639"/>
<evidence type="ECO:0000313" key="3">
    <source>
        <dbReference type="Proteomes" id="UP000093000"/>
    </source>
</evidence>
<dbReference type="OrthoDB" id="10250320at2759"/>
<dbReference type="CDD" id="cd20557">
    <property type="entry name" value="CYCLIN_ScPCL1-like"/>
    <property type="match status" value="1"/>
</dbReference>
<dbReference type="GO" id="GO:0000307">
    <property type="term" value="C:cyclin-dependent protein kinase holoenzyme complex"/>
    <property type="evidence" value="ECO:0007669"/>
    <property type="project" value="TreeGrafter"/>
</dbReference>
<dbReference type="InterPro" id="IPR036915">
    <property type="entry name" value="Cyclin-like_sf"/>
</dbReference>
<reference evidence="2 3" key="1">
    <citation type="submission" date="2016-03" db="EMBL/GenBank/DDBJ databases">
        <title>Choanephora cucurbitarum.</title>
        <authorList>
            <person name="Min B."/>
            <person name="Park H."/>
            <person name="Park J.-H."/>
            <person name="Shin H.-D."/>
            <person name="Choi I.-G."/>
        </authorList>
    </citation>
    <scope>NUCLEOTIDE SEQUENCE [LARGE SCALE GENOMIC DNA]</scope>
    <source>
        <strain evidence="2 3">KUS-F28377</strain>
    </source>
</reference>
<dbReference type="SUPFAM" id="SSF47954">
    <property type="entry name" value="Cyclin-like"/>
    <property type="match status" value="1"/>
</dbReference>
<evidence type="ECO:0000313" key="2">
    <source>
        <dbReference type="EMBL" id="OBZ84507.1"/>
    </source>
</evidence>
<dbReference type="GO" id="GO:0019901">
    <property type="term" value="F:protein kinase binding"/>
    <property type="evidence" value="ECO:0007669"/>
    <property type="project" value="InterPro"/>
</dbReference>
<protein>
    <submittedName>
        <fullName evidence="2">PHO85 cyclin-1</fullName>
    </submittedName>
</protein>
<gene>
    <name evidence="2" type="primary">PCL1_3</name>
    <name evidence="2" type="ORF">A0J61_07449</name>
</gene>
<dbReference type="GO" id="GO:0016538">
    <property type="term" value="F:cyclin-dependent protein serine/threonine kinase regulator activity"/>
    <property type="evidence" value="ECO:0007669"/>
    <property type="project" value="TreeGrafter"/>
</dbReference>
<proteinExistence type="predicted"/>
<accession>A0A1C7N639</accession>
<dbReference type="GO" id="GO:0005634">
    <property type="term" value="C:nucleus"/>
    <property type="evidence" value="ECO:0007669"/>
    <property type="project" value="TreeGrafter"/>
</dbReference>
<dbReference type="Gene3D" id="1.10.472.10">
    <property type="entry name" value="Cyclin-like"/>
    <property type="match status" value="1"/>
</dbReference>
<dbReference type="Proteomes" id="UP000093000">
    <property type="component" value="Unassembled WGS sequence"/>
</dbReference>
<dbReference type="InParanoid" id="A0A1C7N639"/>
<dbReference type="InterPro" id="IPR006671">
    <property type="entry name" value="Cyclin_N"/>
</dbReference>